<dbReference type="PANTHER" id="PTHR34478:SF1">
    <property type="entry name" value="PROTEIN LEMA"/>
    <property type="match status" value="1"/>
</dbReference>
<dbReference type="Proteomes" id="UP000745577">
    <property type="component" value="Unassembled WGS sequence"/>
</dbReference>
<organism evidence="7 8">
    <name type="scientific">Candidatus Dojkabacteria bacterium</name>
    <dbReference type="NCBI Taxonomy" id="2099670"/>
    <lineage>
        <taxon>Bacteria</taxon>
        <taxon>Candidatus Dojkabacteria</taxon>
    </lineage>
</organism>
<dbReference type="AlphaFoldDB" id="A0A955KZZ2"/>
<reference evidence="7" key="2">
    <citation type="journal article" date="2021" name="Microbiome">
        <title>Successional dynamics and alternative stable states in a saline activated sludge microbial community over 9 years.</title>
        <authorList>
            <person name="Wang Y."/>
            <person name="Ye J."/>
            <person name="Ju F."/>
            <person name="Liu L."/>
            <person name="Boyd J.A."/>
            <person name="Deng Y."/>
            <person name="Parks D.H."/>
            <person name="Jiang X."/>
            <person name="Yin X."/>
            <person name="Woodcroft B.J."/>
            <person name="Tyson G.W."/>
            <person name="Hugenholtz P."/>
            <person name="Polz M.F."/>
            <person name="Zhang T."/>
        </authorList>
    </citation>
    <scope>NUCLEOTIDE SEQUENCE</scope>
    <source>
        <strain evidence="7">HKST-UBA15</strain>
    </source>
</reference>
<name>A0A955KZZ2_9BACT</name>
<dbReference type="Gene3D" id="1.20.1440.20">
    <property type="entry name" value="LemA-like domain"/>
    <property type="match status" value="1"/>
</dbReference>
<comment type="similarity">
    <text evidence="2">Belongs to the LemA family.</text>
</comment>
<evidence type="ECO:0000256" key="2">
    <source>
        <dbReference type="ARBA" id="ARBA00008854"/>
    </source>
</evidence>
<dbReference type="InterPro" id="IPR007156">
    <property type="entry name" value="MamQ_LemA"/>
</dbReference>
<dbReference type="GO" id="GO:0016020">
    <property type="term" value="C:membrane"/>
    <property type="evidence" value="ECO:0007669"/>
    <property type="project" value="UniProtKB-SubCell"/>
</dbReference>
<sequence length="168" mass="18610">MLAGLPVLVIIGAVLLGLIGFVIALYNGLVKLRVLVEEAWSGIDVQLKRRYDLIPNIVETVKGYAKHEQGTFEKIAELRSAAMKTDSIEEKGKIEGELTSTLKTLFAVAENYPELKADANFLDLQKTLQTIEEEIQGARRYYNGAVREFNLKLAVFPNNLIGGVLGFK</sequence>
<dbReference type="PANTHER" id="PTHR34478">
    <property type="entry name" value="PROTEIN LEMA"/>
    <property type="match status" value="1"/>
</dbReference>
<feature type="non-terminal residue" evidence="7">
    <location>
        <position position="168"/>
    </location>
</feature>
<accession>A0A955KZZ2</accession>
<keyword evidence="4 6" id="KW-1133">Transmembrane helix</keyword>
<dbReference type="Pfam" id="PF04011">
    <property type="entry name" value="LemA"/>
    <property type="match status" value="1"/>
</dbReference>
<evidence type="ECO:0000313" key="8">
    <source>
        <dbReference type="Proteomes" id="UP000745577"/>
    </source>
</evidence>
<dbReference type="InterPro" id="IPR023353">
    <property type="entry name" value="LemA-like_dom_sf"/>
</dbReference>
<evidence type="ECO:0000256" key="3">
    <source>
        <dbReference type="ARBA" id="ARBA00022692"/>
    </source>
</evidence>
<proteinExistence type="inferred from homology"/>
<evidence type="ECO:0000256" key="6">
    <source>
        <dbReference type="SAM" id="Phobius"/>
    </source>
</evidence>
<keyword evidence="3 6" id="KW-0812">Transmembrane</keyword>
<evidence type="ECO:0000256" key="4">
    <source>
        <dbReference type="ARBA" id="ARBA00022989"/>
    </source>
</evidence>
<evidence type="ECO:0000256" key="5">
    <source>
        <dbReference type="ARBA" id="ARBA00023136"/>
    </source>
</evidence>
<evidence type="ECO:0000256" key="1">
    <source>
        <dbReference type="ARBA" id="ARBA00004167"/>
    </source>
</evidence>
<evidence type="ECO:0000313" key="7">
    <source>
        <dbReference type="EMBL" id="MCA9379593.1"/>
    </source>
</evidence>
<feature type="transmembrane region" description="Helical" evidence="6">
    <location>
        <begin position="6"/>
        <end position="26"/>
    </location>
</feature>
<comment type="subcellular location">
    <subcellularLocation>
        <location evidence="1">Membrane</location>
        <topology evidence="1">Single-pass membrane protein</topology>
    </subcellularLocation>
</comment>
<protein>
    <submittedName>
        <fullName evidence="7">LemA family protein</fullName>
    </submittedName>
</protein>
<reference evidence="7" key="1">
    <citation type="submission" date="2020-04" db="EMBL/GenBank/DDBJ databases">
        <authorList>
            <person name="Zhang T."/>
        </authorList>
    </citation>
    <scope>NUCLEOTIDE SEQUENCE</scope>
    <source>
        <strain evidence="7">HKST-UBA15</strain>
    </source>
</reference>
<comment type="caution">
    <text evidence="7">The sequence shown here is derived from an EMBL/GenBank/DDBJ whole genome shotgun (WGS) entry which is preliminary data.</text>
</comment>
<keyword evidence="5 6" id="KW-0472">Membrane</keyword>
<dbReference type="SUPFAM" id="SSF140478">
    <property type="entry name" value="LemA-like"/>
    <property type="match status" value="1"/>
</dbReference>
<dbReference type="EMBL" id="JAGQLL010000003">
    <property type="protein sequence ID" value="MCA9379593.1"/>
    <property type="molecule type" value="Genomic_DNA"/>
</dbReference>
<gene>
    <name evidence="7" type="ORF">KC675_00250</name>
</gene>